<evidence type="ECO:0000313" key="1">
    <source>
        <dbReference type="EMBL" id="GLS03739.1"/>
    </source>
</evidence>
<name>A0ABQ6BQK8_9NEIS</name>
<comment type="caution">
    <text evidence="1">The sequence shown here is derived from an EMBL/GenBank/DDBJ whole genome shotgun (WGS) entry which is preliminary data.</text>
</comment>
<protein>
    <submittedName>
        <fullName evidence="1">Uncharacterized protein</fullName>
    </submittedName>
</protein>
<sequence length="71" mass="8338">MRYEMLNHMPELFRALGNIHHGKHQPADAESYMHYCMLQANGLAQRGDSGFELTARGEWVINRREAQQMRH</sequence>
<accession>A0ABQ6BQK8</accession>
<gene>
    <name evidence="1" type="ORF">GCM10007860_08840</name>
</gene>
<dbReference type="RefSeq" id="WP_018747038.1">
    <property type="nucleotide sequence ID" value="NZ_BSOZ01000008.1"/>
</dbReference>
<keyword evidence="2" id="KW-1185">Reference proteome</keyword>
<dbReference type="EMBL" id="BSOZ01000008">
    <property type="protein sequence ID" value="GLS03739.1"/>
    <property type="molecule type" value="Genomic_DNA"/>
</dbReference>
<dbReference type="Proteomes" id="UP001156836">
    <property type="component" value="Unassembled WGS sequence"/>
</dbReference>
<evidence type="ECO:0000313" key="2">
    <source>
        <dbReference type="Proteomes" id="UP001156836"/>
    </source>
</evidence>
<reference evidence="2" key="1">
    <citation type="journal article" date="2019" name="Int. J. Syst. Evol. Microbiol.">
        <title>The Global Catalogue of Microorganisms (GCM) 10K type strain sequencing project: providing services to taxonomists for standard genome sequencing and annotation.</title>
        <authorList>
            <consortium name="The Broad Institute Genomics Platform"/>
            <consortium name="The Broad Institute Genome Sequencing Center for Infectious Disease"/>
            <person name="Wu L."/>
            <person name="Ma J."/>
        </authorList>
    </citation>
    <scope>NUCLEOTIDE SEQUENCE [LARGE SCALE GENOMIC DNA]</scope>
    <source>
        <strain evidence="2">NBRC 104970</strain>
    </source>
</reference>
<organism evidence="1 2">
    <name type="scientific">Chitiniphilus shinanonensis</name>
    <dbReference type="NCBI Taxonomy" id="553088"/>
    <lineage>
        <taxon>Bacteria</taxon>
        <taxon>Pseudomonadati</taxon>
        <taxon>Pseudomonadota</taxon>
        <taxon>Betaproteobacteria</taxon>
        <taxon>Neisseriales</taxon>
        <taxon>Chitinibacteraceae</taxon>
        <taxon>Chitiniphilus</taxon>
    </lineage>
</organism>
<proteinExistence type="predicted"/>